<dbReference type="AlphaFoldDB" id="A0A482CKL6"/>
<name>A0A482CKL6_9TRAC</name>
<dbReference type="SUPFAM" id="SSF57716">
    <property type="entry name" value="Glucocorticoid receptor-like (DNA-binding domain)"/>
    <property type="match status" value="1"/>
</dbReference>
<dbReference type="RefSeq" id="YP_009589745.1">
    <property type="nucleotide sequence ID" value="NC_041645.1"/>
</dbReference>
<keyword evidence="2 5" id="KW-0689">Ribosomal protein</keyword>
<dbReference type="PANTHER" id="PTHR19836">
    <property type="entry name" value="30S RIBOSOMAL PROTEIN S14"/>
    <property type="match status" value="1"/>
</dbReference>
<dbReference type="GO" id="GO:0003735">
    <property type="term" value="F:structural constituent of ribosome"/>
    <property type="evidence" value="ECO:0007669"/>
    <property type="project" value="InterPro"/>
</dbReference>
<dbReference type="GO" id="GO:0005737">
    <property type="term" value="C:cytoplasm"/>
    <property type="evidence" value="ECO:0007669"/>
    <property type="project" value="UniProtKB-ARBA"/>
</dbReference>
<organism evidence="5">
    <name type="scientific">Selaginella sanguinolenta</name>
    <dbReference type="NCBI Taxonomy" id="493175"/>
    <lineage>
        <taxon>Eukaryota</taxon>
        <taxon>Viridiplantae</taxon>
        <taxon>Streptophyta</taxon>
        <taxon>Embryophyta</taxon>
        <taxon>Tracheophyta</taxon>
        <taxon>Lycopodiopsida</taxon>
        <taxon>Selaginellales</taxon>
        <taxon>Selaginellaceae</taxon>
        <taxon>Selaginella</taxon>
    </lineage>
</organism>
<geneLocation type="chloroplast" evidence="5"/>
<keyword evidence="5" id="KW-0934">Plastid</keyword>
<dbReference type="EMBL" id="MH598536">
    <property type="protein sequence ID" value="QBL76327.1"/>
    <property type="molecule type" value="Genomic_DNA"/>
</dbReference>
<evidence type="ECO:0000256" key="1">
    <source>
        <dbReference type="ARBA" id="ARBA00009083"/>
    </source>
</evidence>
<dbReference type="InterPro" id="IPR001209">
    <property type="entry name" value="Ribosomal_uS14"/>
</dbReference>
<reference evidence="5" key="2">
    <citation type="journal article" date="2019" name="J. ISSAAS">
        <title>The Unique Evolutionary Trajectory 1 and Dynamic Conformations of DR and IR/DR-coexisting Plastomes of the Early Vascular Plant Selaginellaceae (Lycophyte).</title>
        <authorList>
            <person name="Zhang H.-R."/>
            <person name="Xiang Q.-P."/>
            <person name="Zhang X.-C."/>
        </authorList>
    </citation>
    <scope>NUCLEOTIDE SEQUENCE</scope>
</reference>
<comment type="similarity">
    <text evidence="1">Belongs to the universal ribosomal protein uS14 family.</text>
</comment>
<accession>A0A482CKL6</accession>
<feature type="compositionally biased region" description="Basic residues" evidence="4">
    <location>
        <begin position="16"/>
        <end position="26"/>
    </location>
</feature>
<reference evidence="5" key="1">
    <citation type="submission" date="2018-07" db="EMBL/GenBank/DDBJ databases">
        <authorList>
            <person name="Zhang H."/>
            <person name="Zhang X."/>
        </authorList>
    </citation>
    <scope>NUCLEOTIDE SEQUENCE</scope>
</reference>
<dbReference type="Gene3D" id="1.10.287.1480">
    <property type="match status" value="1"/>
</dbReference>
<dbReference type="PANTHER" id="PTHR19836:SF19">
    <property type="entry name" value="SMALL RIBOSOMAL SUBUNIT PROTEIN US14M"/>
    <property type="match status" value="1"/>
</dbReference>
<dbReference type="GO" id="GO:0015935">
    <property type="term" value="C:small ribosomal subunit"/>
    <property type="evidence" value="ECO:0007669"/>
    <property type="project" value="TreeGrafter"/>
</dbReference>
<evidence type="ECO:0000256" key="2">
    <source>
        <dbReference type="ARBA" id="ARBA00022980"/>
    </source>
</evidence>
<evidence type="ECO:0000256" key="4">
    <source>
        <dbReference type="SAM" id="MobiDB-lite"/>
    </source>
</evidence>
<evidence type="ECO:0000313" key="5">
    <source>
        <dbReference type="EMBL" id="QBL76327.1"/>
    </source>
</evidence>
<dbReference type="GO" id="GO:0006412">
    <property type="term" value="P:translation"/>
    <property type="evidence" value="ECO:0007669"/>
    <property type="project" value="InterPro"/>
</dbReference>
<proteinExistence type="inferred from homology"/>
<dbReference type="Pfam" id="PF00253">
    <property type="entry name" value="Ribosomal_S14"/>
    <property type="match status" value="1"/>
</dbReference>
<gene>
    <name evidence="5" type="primary">rps14</name>
</gene>
<evidence type="ECO:0000256" key="3">
    <source>
        <dbReference type="ARBA" id="ARBA00023274"/>
    </source>
</evidence>
<sequence length="102" mass="11620">MTAKKGLIQRGERRQGLGRKYHSIRRSPKEKMSEASSLDGRWEIHKESQSLPRNSAPTRLHRRRLLTGRPGANHRDSGPPRHVPREMAHACLSPGPVKSSWQ</sequence>
<dbReference type="GeneID" id="39721622"/>
<feature type="compositionally biased region" description="Basic and acidic residues" evidence="4">
    <location>
        <begin position="73"/>
        <end position="88"/>
    </location>
</feature>
<keyword evidence="3" id="KW-0687">Ribonucleoprotein</keyword>
<keyword evidence="5" id="KW-0150">Chloroplast</keyword>
<feature type="region of interest" description="Disordered" evidence="4">
    <location>
        <begin position="1"/>
        <end position="102"/>
    </location>
</feature>
<protein>
    <submittedName>
        <fullName evidence="5">Ribosomal protein S14</fullName>
    </submittedName>
</protein>